<evidence type="ECO:0000256" key="3">
    <source>
        <dbReference type="ARBA" id="ARBA00022692"/>
    </source>
</evidence>
<accession>A0ABN2ZI59</accession>
<dbReference type="EMBL" id="BAAAQR010000003">
    <property type="protein sequence ID" value="GAA2142616.1"/>
    <property type="molecule type" value="Genomic_DNA"/>
</dbReference>
<comment type="subcellular location">
    <subcellularLocation>
        <location evidence="1">Cell membrane</location>
        <topology evidence="1">Multi-pass membrane protein</topology>
    </subcellularLocation>
</comment>
<comment type="caution">
    <text evidence="7">The sequence shown here is derived from an EMBL/GenBank/DDBJ whole genome shotgun (WGS) entry which is preliminary data.</text>
</comment>
<evidence type="ECO:0000256" key="4">
    <source>
        <dbReference type="ARBA" id="ARBA00022989"/>
    </source>
</evidence>
<keyword evidence="3 6" id="KW-0812">Transmembrane</keyword>
<keyword evidence="8" id="KW-1185">Reference proteome</keyword>
<evidence type="ECO:0000256" key="2">
    <source>
        <dbReference type="ARBA" id="ARBA00022475"/>
    </source>
</evidence>
<feature type="transmembrane region" description="Helical" evidence="6">
    <location>
        <begin position="53"/>
        <end position="73"/>
    </location>
</feature>
<reference evidence="7 8" key="1">
    <citation type="journal article" date="2019" name="Int. J. Syst. Evol. Microbiol.">
        <title>The Global Catalogue of Microorganisms (GCM) 10K type strain sequencing project: providing services to taxonomists for standard genome sequencing and annotation.</title>
        <authorList>
            <consortium name="The Broad Institute Genomics Platform"/>
            <consortium name="The Broad Institute Genome Sequencing Center for Infectious Disease"/>
            <person name="Wu L."/>
            <person name="Ma J."/>
        </authorList>
    </citation>
    <scope>NUCLEOTIDE SEQUENCE [LARGE SCALE GENOMIC DNA]</scope>
    <source>
        <strain evidence="7 8">JCM 16022</strain>
    </source>
</reference>
<dbReference type="Proteomes" id="UP001501771">
    <property type="component" value="Unassembled WGS sequence"/>
</dbReference>
<sequence length="329" mass="33645">MTRWTLLGKAALVVGVAAGGLWTATHGAAGVSWVGVLGVLGGVTAWQLGLLALVWLGGLGIYSLVLSAALPGLGVRRSLLLNLSGSAVANVVPLGGAVATAMNWRMVRAWGHSDGAFAAYCLLTNVLDVLAKLVLPMVAVATLVALSLHVPPVLWAITAGCAAVIVVALLARAVLGRRRSGAEPDAGWLRHLRALGRESGGRIREVLAGHWQRLLSGSIGYVAAQVVLLYVSLHAVGLAAPVGIVLTAAAIERLGTLVPLTPGGTGVAEVGTIAWLVAAGLDPVAVVAGVLLYRVFLIVMEIPVGGALLAAWVWGQRTSAGRRRFGTVA</sequence>
<organism evidence="7 8">
    <name type="scientific">Nocardioides koreensis</name>
    <dbReference type="NCBI Taxonomy" id="433651"/>
    <lineage>
        <taxon>Bacteria</taxon>
        <taxon>Bacillati</taxon>
        <taxon>Actinomycetota</taxon>
        <taxon>Actinomycetes</taxon>
        <taxon>Propionibacteriales</taxon>
        <taxon>Nocardioidaceae</taxon>
        <taxon>Nocardioides</taxon>
    </lineage>
</organism>
<evidence type="ECO:0000256" key="6">
    <source>
        <dbReference type="SAM" id="Phobius"/>
    </source>
</evidence>
<protein>
    <submittedName>
        <fullName evidence="7">Lysylphosphatidylglycerol synthase domain-containing protein</fullName>
    </submittedName>
</protein>
<gene>
    <name evidence="7" type="ORF">GCM10009844_13970</name>
</gene>
<dbReference type="Pfam" id="PF03706">
    <property type="entry name" value="LPG_synthase_TM"/>
    <property type="match status" value="1"/>
</dbReference>
<feature type="transmembrane region" description="Helical" evidence="6">
    <location>
        <begin position="79"/>
        <end position="104"/>
    </location>
</feature>
<proteinExistence type="predicted"/>
<feature type="transmembrane region" description="Helical" evidence="6">
    <location>
        <begin position="291"/>
        <end position="314"/>
    </location>
</feature>
<feature type="transmembrane region" description="Helical" evidence="6">
    <location>
        <begin position="227"/>
        <end position="251"/>
    </location>
</feature>
<evidence type="ECO:0000313" key="8">
    <source>
        <dbReference type="Proteomes" id="UP001501771"/>
    </source>
</evidence>
<keyword evidence="4 6" id="KW-1133">Transmembrane helix</keyword>
<name>A0ABN2ZI59_9ACTN</name>
<dbReference type="InterPro" id="IPR022791">
    <property type="entry name" value="L-PG_synthase/AglD"/>
</dbReference>
<evidence type="ECO:0000256" key="1">
    <source>
        <dbReference type="ARBA" id="ARBA00004651"/>
    </source>
</evidence>
<keyword evidence="2" id="KW-1003">Cell membrane</keyword>
<keyword evidence="5 6" id="KW-0472">Membrane</keyword>
<evidence type="ECO:0000313" key="7">
    <source>
        <dbReference type="EMBL" id="GAA2142616.1"/>
    </source>
</evidence>
<feature type="transmembrane region" description="Helical" evidence="6">
    <location>
        <begin position="116"/>
        <end position="146"/>
    </location>
</feature>
<feature type="transmembrane region" description="Helical" evidence="6">
    <location>
        <begin position="152"/>
        <end position="171"/>
    </location>
</feature>
<dbReference type="RefSeq" id="WP_344149472.1">
    <property type="nucleotide sequence ID" value="NZ_BAAAQR010000003.1"/>
</dbReference>
<evidence type="ECO:0000256" key="5">
    <source>
        <dbReference type="ARBA" id="ARBA00023136"/>
    </source>
</evidence>